<name>A0A1X9NFZ1_9GAMM</name>
<keyword evidence="3" id="KW-1185">Reference proteome</keyword>
<sequence>MFFTQSTRYITLFILLGLTTASQASYYDAEQNLEFHALSSELTPNANWRIATGTEVYALFYGQQVNYDQPALFRQQTADAILALGGTVNSGEVSCGGQDCEAIITACNQLPFLPECETLVVTGGEYILPGLAYDEEGLAGNYLSLYEISGSYSDLDGDGLWVNNLISPAAALDYQCEFTDCSNLNGPVAYVNEVPVPAAAWLFGSALLSLVALKRNQ</sequence>
<evidence type="ECO:0000313" key="2">
    <source>
        <dbReference type="EMBL" id="ARN72923.1"/>
    </source>
</evidence>
<organism evidence="2 3">
    <name type="scientific">Oceanicoccus sagamiensis</name>
    <dbReference type="NCBI Taxonomy" id="716816"/>
    <lineage>
        <taxon>Bacteria</taxon>
        <taxon>Pseudomonadati</taxon>
        <taxon>Pseudomonadota</taxon>
        <taxon>Gammaproteobacteria</taxon>
        <taxon>Cellvibrionales</taxon>
        <taxon>Spongiibacteraceae</taxon>
        <taxon>Oceanicoccus</taxon>
    </lineage>
</organism>
<evidence type="ECO:0000256" key="1">
    <source>
        <dbReference type="SAM" id="SignalP"/>
    </source>
</evidence>
<gene>
    <name evidence="2" type="ORF">BST96_01660</name>
</gene>
<keyword evidence="1" id="KW-0732">Signal</keyword>
<dbReference type="RefSeq" id="WP_085757014.1">
    <property type="nucleotide sequence ID" value="NZ_CP019343.1"/>
</dbReference>
<dbReference type="KEGG" id="osg:BST96_01660"/>
<dbReference type="STRING" id="716816.BST96_01660"/>
<feature type="chain" id="PRO_5012010644" evidence="1">
    <location>
        <begin position="25"/>
        <end position="217"/>
    </location>
</feature>
<dbReference type="EMBL" id="CP019343">
    <property type="protein sequence ID" value="ARN72923.1"/>
    <property type="molecule type" value="Genomic_DNA"/>
</dbReference>
<protein>
    <submittedName>
        <fullName evidence="2">Uncharacterized protein</fullName>
    </submittedName>
</protein>
<dbReference type="AlphaFoldDB" id="A0A1X9NFZ1"/>
<evidence type="ECO:0000313" key="3">
    <source>
        <dbReference type="Proteomes" id="UP000193450"/>
    </source>
</evidence>
<feature type="signal peptide" evidence="1">
    <location>
        <begin position="1"/>
        <end position="24"/>
    </location>
</feature>
<dbReference type="OrthoDB" id="5567186at2"/>
<reference evidence="2 3" key="1">
    <citation type="submission" date="2016-11" db="EMBL/GenBank/DDBJ databases">
        <title>Trade-off between light-utilization and light-protection in marine flavobacteria.</title>
        <authorList>
            <person name="Kumagai Y."/>
        </authorList>
    </citation>
    <scope>NUCLEOTIDE SEQUENCE [LARGE SCALE GENOMIC DNA]</scope>
    <source>
        <strain evidence="2 3">NBRC 107125</strain>
    </source>
</reference>
<proteinExistence type="predicted"/>
<dbReference type="Proteomes" id="UP000193450">
    <property type="component" value="Chromosome"/>
</dbReference>
<accession>A0A1X9NFZ1</accession>